<sequence length="455" mass="49492">MSPHPASFRDPDGFVYTEAGTLYRAVAPTGVAGLELLQSSGLYARLVGEGLLVAHTTLASTDDGGRVLQPERLPFLSYPYEWCFGQLKAAAQATLTIQRTALEHGMTLKDASAYNLAFRGAQPVFFDTLSFAPYQEGEPWAAYRQFCQHFLAPLALMSRCDIRLGGLLRVHLDGIPLDLASALLPATTRLVPGLAMHLHLHAKAQQGGGGEPGKTRTATVSKNGLLGLLDSLESTVAALRWEPQGTVWADYYAATNYTDTALLAKERLVGELLDAVTPAPALVWDLGANTGRFSRLASVRGAFTVAWDFDPAAVEQGWREVVERKETSLLPLTLDLMNPSPRCGWAGVERDSLQDRGPAEVVLALALVHHLALANNVPLPRLAAFLAQVGKHVIVEFVPKSDSQAQRLLAHRPDIFPHYTQAGFEAALEPHFTRLRREAVPGTERTLYLLQARPA</sequence>
<dbReference type="SUPFAM" id="SSF53335">
    <property type="entry name" value="S-adenosyl-L-methionine-dependent methyltransferases"/>
    <property type="match status" value="1"/>
</dbReference>
<gene>
    <name evidence="1" type="ORF">HNQ39_000560</name>
</gene>
<keyword evidence="1" id="KW-0489">Methyltransferase</keyword>
<dbReference type="Proteomes" id="UP000520814">
    <property type="component" value="Unassembled WGS sequence"/>
</dbReference>
<comment type="caution">
    <text evidence="1">The sequence shown here is derived from an EMBL/GenBank/DDBJ whole genome shotgun (WGS) entry which is preliminary data.</text>
</comment>
<dbReference type="GO" id="GO:0005840">
    <property type="term" value="C:ribosome"/>
    <property type="evidence" value="ECO:0007669"/>
    <property type="project" value="UniProtKB-KW"/>
</dbReference>
<dbReference type="InterPro" id="IPR029063">
    <property type="entry name" value="SAM-dependent_MTases_sf"/>
</dbReference>
<name>A0A7W9W4R2_ARMRO</name>
<proteinExistence type="predicted"/>
<dbReference type="Gene3D" id="3.40.50.150">
    <property type="entry name" value="Vaccinia Virus protein VP39"/>
    <property type="match status" value="1"/>
</dbReference>
<keyword evidence="1" id="KW-0687">Ribonucleoprotein</keyword>
<keyword evidence="2" id="KW-1185">Reference proteome</keyword>
<reference evidence="1 2" key="1">
    <citation type="submission" date="2020-08" db="EMBL/GenBank/DDBJ databases">
        <title>Genomic Encyclopedia of Type Strains, Phase IV (KMG-IV): sequencing the most valuable type-strain genomes for metagenomic binning, comparative biology and taxonomic classification.</title>
        <authorList>
            <person name="Goeker M."/>
        </authorList>
    </citation>
    <scope>NUCLEOTIDE SEQUENCE [LARGE SCALE GENOMIC DNA]</scope>
    <source>
        <strain evidence="1 2">DSM 23562</strain>
    </source>
</reference>
<dbReference type="EMBL" id="JACHGW010000001">
    <property type="protein sequence ID" value="MBB6048798.1"/>
    <property type="molecule type" value="Genomic_DNA"/>
</dbReference>
<dbReference type="GO" id="GO:0032259">
    <property type="term" value="P:methylation"/>
    <property type="evidence" value="ECO:0007669"/>
    <property type="project" value="UniProtKB-KW"/>
</dbReference>
<accession>A0A7W9W4R2</accession>
<organism evidence="1 2">
    <name type="scientific">Armatimonas rosea</name>
    <dbReference type="NCBI Taxonomy" id="685828"/>
    <lineage>
        <taxon>Bacteria</taxon>
        <taxon>Bacillati</taxon>
        <taxon>Armatimonadota</taxon>
        <taxon>Armatimonadia</taxon>
        <taxon>Armatimonadales</taxon>
        <taxon>Armatimonadaceae</taxon>
        <taxon>Armatimonas</taxon>
    </lineage>
</organism>
<evidence type="ECO:0000313" key="1">
    <source>
        <dbReference type="EMBL" id="MBB6048798.1"/>
    </source>
</evidence>
<keyword evidence="1" id="KW-0808">Transferase</keyword>
<protein>
    <submittedName>
        <fullName evidence="1">Ribosomal protein L11 methylase PrmA</fullName>
    </submittedName>
</protein>
<keyword evidence="1" id="KW-0689">Ribosomal protein</keyword>
<dbReference type="RefSeq" id="WP_184192426.1">
    <property type="nucleotide sequence ID" value="NZ_JACHGW010000001.1"/>
</dbReference>
<dbReference type="AlphaFoldDB" id="A0A7W9W4R2"/>
<evidence type="ECO:0000313" key="2">
    <source>
        <dbReference type="Proteomes" id="UP000520814"/>
    </source>
</evidence>
<dbReference type="GO" id="GO:0008168">
    <property type="term" value="F:methyltransferase activity"/>
    <property type="evidence" value="ECO:0007669"/>
    <property type="project" value="UniProtKB-KW"/>
</dbReference>